<accession>A0A174Z6W9</accession>
<organism evidence="2 3">
    <name type="scientific">Lachnospira eligens</name>
    <dbReference type="NCBI Taxonomy" id="39485"/>
    <lineage>
        <taxon>Bacteria</taxon>
        <taxon>Bacillati</taxon>
        <taxon>Bacillota</taxon>
        <taxon>Clostridia</taxon>
        <taxon>Lachnospirales</taxon>
        <taxon>Lachnospiraceae</taxon>
        <taxon>Lachnospira</taxon>
    </lineage>
</organism>
<sequence length="332" mass="39092">MKIGILTYWSVANYGAWTQAYALNKILSKMFPEDKIEHVAYLEESHWNSYYLNDDKGRNCFQYNWNEIPHSKELTADDIDSYDCDLLITGSDSIWEEINSGVFNSDWHLVGLGFKNCPKIISYAASSGSITKNDKLSDQMRIGLNKYDSISVRDKNTWEVVKLLTDRKASIVLDPSLLWDFRNDENIKKPSYNRYIAVYGCQWNEEFIKNARKFADENDYKLISIGFINQWCDINYKRLELRAFEWLGMIKYADYVFTSTFHGLMLSLAFRRQLKFCQVDYVKNRSQTLIDSLKLADNIYTFETRIDYEEVDDKLETMRKDSVNWLREAIVN</sequence>
<protein>
    <submittedName>
        <fullName evidence="2">Polysaccharide pyruvyl transferase</fullName>
    </submittedName>
</protein>
<evidence type="ECO:0000259" key="1">
    <source>
        <dbReference type="Pfam" id="PF04230"/>
    </source>
</evidence>
<evidence type="ECO:0000313" key="2">
    <source>
        <dbReference type="EMBL" id="CUQ78660.1"/>
    </source>
</evidence>
<dbReference type="RefSeq" id="WP_055216145.1">
    <property type="nucleotide sequence ID" value="NZ_CZBU01000005.1"/>
</dbReference>
<reference evidence="2 3" key="1">
    <citation type="submission" date="2015-09" db="EMBL/GenBank/DDBJ databases">
        <authorList>
            <consortium name="Pathogen Informatics"/>
        </authorList>
    </citation>
    <scope>NUCLEOTIDE SEQUENCE [LARGE SCALE GENOMIC DNA]</scope>
    <source>
        <strain evidence="2 3">2789STDY5834875</strain>
    </source>
</reference>
<dbReference type="Pfam" id="PF04230">
    <property type="entry name" value="PS_pyruv_trans"/>
    <property type="match status" value="1"/>
</dbReference>
<keyword evidence="2" id="KW-0808">Transferase</keyword>
<feature type="domain" description="Polysaccharide pyruvyl transferase" evidence="1">
    <location>
        <begin position="13"/>
        <end position="272"/>
    </location>
</feature>
<name>A0A174Z6W9_9FIRM</name>
<evidence type="ECO:0000313" key="3">
    <source>
        <dbReference type="Proteomes" id="UP000095621"/>
    </source>
</evidence>
<dbReference type="Proteomes" id="UP000095621">
    <property type="component" value="Unassembled WGS sequence"/>
</dbReference>
<dbReference type="OrthoDB" id="9799278at2"/>
<proteinExistence type="predicted"/>
<dbReference type="AlphaFoldDB" id="A0A174Z6W9"/>
<dbReference type="InterPro" id="IPR007345">
    <property type="entry name" value="Polysacch_pyruvyl_Trfase"/>
</dbReference>
<gene>
    <name evidence="2" type="ORF">ERS852490_02309</name>
</gene>
<dbReference type="GO" id="GO:0016740">
    <property type="term" value="F:transferase activity"/>
    <property type="evidence" value="ECO:0007669"/>
    <property type="project" value="UniProtKB-KW"/>
</dbReference>
<dbReference type="EMBL" id="CZBU01000005">
    <property type="protein sequence ID" value="CUQ78660.1"/>
    <property type="molecule type" value="Genomic_DNA"/>
</dbReference>